<comment type="caution">
    <text evidence="1">The sequence shown here is derived from an EMBL/GenBank/DDBJ whole genome shotgun (WGS) entry which is preliminary data.</text>
</comment>
<dbReference type="AlphaFoldDB" id="A0AAV7LJZ1"/>
<dbReference type="EMBL" id="JANPWB010000015">
    <property type="protein sequence ID" value="KAJ1090835.1"/>
    <property type="molecule type" value="Genomic_DNA"/>
</dbReference>
<dbReference type="Proteomes" id="UP001066276">
    <property type="component" value="Chromosome 11"/>
</dbReference>
<keyword evidence="2" id="KW-1185">Reference proteome</keyword>
<sequence>MVADDSTFPMTTVLSLKVRDLNAAVKHQALLIHLRDTQADLCLLQESHLERADWKGLKSQWFDRQFHSSAYKDTLAETEVAITQYLVANDTPEVSAATLWEALKAVIRGQIIAIVARLNKARRTKRQQLEDEIRTLEATHNGSWSLATWRQIATLRKQLRALDGNRVEYALLRTKQKYYTGRPGGMPTGPPALGAGSGTPCAELQLPDGTLACGDEQIIAQFERF</sequence>
<reference evidence="1" key="1">
    <citation type="journal article" date="2022" name="bioRxiv">
        <title>Sequencing and chromosome-scale assembly of the giantPleurodeles waltlgenome.</title>
        <authorList>
            <person name="Brown T."/>
            <person name="Elewa A."/>
            <person name="Iarovenko S."/>
            <person name="Subramanian E."/>
            <person name="Araus A.J."/>
            <person name="Petzold A."/>
            <person name="Susuki M."/>
            <person name="Suzuki K.-i.T."/>
            <person name="Hayashi T."/>
            <person name="Toyoda A."/>
            <person name="Oliveira C."/>
            <person name="Osipova E."/>
            <person name="Leigh N.D."/>
            <person name="Simon A."/>
            <person name="Yun M.H."/>
        </authorList>
    </citation>
    <scope>NUCLEOTIDE SEQUENCE</scope>
    <source>
        <strain evidence="1">20211129_DDA</strain>
        <tissue evidence="1">Liver</tissue>
    </source>
</reference>
<name>A0AAV7LJZ1_PLEWA</name>
<proteinExistence type="predicted"/>
<dbReference type="Gene3D" id="3.60.10.10">
    <property type="entry name" value="Endonuclease/exonuclease/phosphatase"/>
    <property type="match status" value="1"/>
</dbReference>
<organism evidence="1 2">
    <name type="scientific">Pleurodeles waltl</name>
    <name type="common">Iberian ribbed newt</name>
    <dbReference type="NCBI Taxonomy" id="8319"/>
    <lineage>
        <taxon>Eukaryota</taxon>
        <taxon>Metazoa</taxon>
        <taxon>Chordata</taxon>
        <taxon>Craniata</taxon>
        <taxon>Vertebrata</taxon>
        <taxon>Euteleostomi</taxon>
        <taxon>Amphibia</taxon>
        <taxon>Batrachia</taxon>
        <taxon>Caudata</taxon>
        <taxon>Salamandroidea</taxon>
        <taxon>Salamandridae</taxon>
        <taxon>Pleurodelinae</taxon>
        <taxon>Pleurodeles</taxon>
    </lineage>
</organism>
<evidence type="ECO:0000313" key="1">
    <source>
        <dbReference type="EMBL" id="KAJ1090835.1"/>
    </source>
</evidence>
<protein>
    <submittedName>
        <fullName evidence="1">Uncharacterized protein</fullName>
    </submittedName>
</protein>
<gene>
    <name evidence="1" type="ORF">NDU88_003963</name>
</gene>
<evidence type="ECO:0000313" key="2">
    <source>
        <dbReference type="Proteomes" id="UP001066276"/>
    </source>
</evidence>
<accession>A0AAV7LJZ1</accession>
<dbReference type="InterPro" id="IPR036691">
    <property type="entry name" value="Endo/exonu/phosph_ase_sf"/>
</dbReference>